<proteinExistence type="predicted"/>
<dbReference type="EMBL" id="JALJXV010000011">
    <property type="protein sequence ID" value="MCP1676746.1"/>
    <property type="molecule type" value="Genomic_DNA"/>
</dbReference>
<name>A0AAE3KDE9_9GAMM</name>
<gene>
    <name evidence="1" type="ORF">J2T57_003919</name>
</gene>
<evidence type="ECO:0000313" key="2">
    <source>
        <dbReference type="Proteomes" id="UP001205843"/>
    </source>
</evidence>
<comment type="caution">
    <text evidence="1">The sequence shown here is derived from an EMBL/GenBank/DDBJ whole genome shotgun (WGS) entry which is preliminary data.</text>
</comment>
<organism evidence="1 2">
    <name type="scientific">Natronocella acetinitrilica</name>
    <dbReference type="NCBI Taxonomy" id="414046"/>
    <lineage>
        <taxon>Bacteria</taxon>
        <taxon>Pseudomonadati</taxon>
        <taxon>Pseudomonadota</taxon>
        <taxon>Gammaproteobacteria</taxon>
        <taxon>Chromatiales</taxon>
        <taxon>Ectothiorhodospiraceae</taxon>
        <taxon>Natronocella</taxon>
    </lineage>
</organism>
<dbReference type="AlphaFoldDB" id="A0AAE3KDE9"/>
<reference evidence="1" key="1">
    <citation type="submission" date="2022-03" db="EMBL/GenBank/DDBJ databases">
        <title>Genomic Encyclopedia of Type Strains, Phase III (KMG-III): the genomes of soil and plant-associated and newly described type strains.</title>
        <authorList>
            <person name="Whitman W."/>
        </authorList>
    </citation>
    <scope>NUCLEOTIDE SEQUENCE</scope>
    <source>
        <strain evidence="1">ANL 6-2</strain>
    </source>
</reference>
<evidence type="ECO:0000313" key="1">
    <source>
        <dbReference type="EMBL" id="MCP1676746.1"/>
    </source>
</evidence>
<dbReference type="RefSeq" id="WP_253483757.1">
    <property type="nucleotide sequence ID" value="NZ_JALJXV010000011.1"/>
</dbReference>
<dbReference type="Pfam" id="PF19795">
    <property type="entry name" value="DUF6279"/>
    <property type="match status" value="1"/>
</dbReference>
<accession>A0AAE3KDE9</accession>
<evidence type="ECO:0008006" key="3">
    <source>
        <dbReference type="Google" id="ProtNLM"/>
    </source>
</evidence>
<protein>
    <recommendedName>
        <fullName evidence="3">Lipoprotein</fullName>
    </recommendedName>
</protein>
<dbReference type="PROSITE" id="PS51257">
    <property type="entry name" value="PROKAR_LIPOPROTEIN"/>
    <property type="match status" value="1"/>
</dbReference>
<keyword evidence="2" id="KW-1185">Reference proteome</keyword>
<sequence>MPDRTIPGLLRTVTLLVVGALLIGGCSRLELVYENADWLAARRIASFLELDRQQRLAVRDELQAYRAFHREERLPELKHFMAQTAALLANETPSDEAVQAGLTRAEGLLRETLEDIIPLAARTVRGLTSGQIDQLEQTLADGRQNYVENIAPAGPSRMIERVESWTGELGTRQRVDLRRCEARRPDVLSDWLTWREARDERFITLLQEDASQEAVETFLREWWLEDEARSPALQQARQENRAITANCARTLLASLTPVQRDHAIARLEGYRGDISVIASR</sequence>
<dbReference type="Proteomes" id="UP001205843">
    <property type="component" value="Unassembled WGS sequence"/>
</dbReference>